<dbReference type="PANTHER" id="PTHR12526">
    <property type="entry name" value="GLYCOSYLTRANSFERASE"/>
    <property type="match status" value="1"/>
</dbReference>
<dbReference type="AlphaFoldDB" id="A0A559JTH6"/>
<dbReference type="InterPro" id="IPR001296">
    <property type="entry name" value="Glyco_trans_1"/>
</dbReference>
<dbReference type="CDD" id="cd03801">
    <property type="entry name" value="GT4_PimA-like"/>
    <property type="match status" value="1"/>
</dbReference>
<protein>
    <submittedName>
        <fullName evidence="2">Glycosyltransferase family 4 protein</fullName>
    </submittedName>
</protein>
<keyword evidence="3" id="KW-1185">Reference proteome</keyword>
<accession>A0A559JTH6</accession>
<evidence type="ECO:0000259" key="1">
    <source>
        <dbReference type="Pfam" id="PF00534"/>
    </source>
</evidence>
<dbReference type="OrthoDB" id="9772485at2"/>
<feature type="domain" description="Glycosyl transferase family 1" evidence="1">
    <location>
        <begin position="207"/>
        <end position="360"/>
    </location>
</feature>
<evidence type="ECO:0000313" key="3">
    <source>
        <dbReference type="Proteomes" id="UP000316330"/>
    </source>
</evidence>
<keyword evidence="2" id="KW-0808">Transferase</keyword>
<reference evidence="2 3" key="1">
    <citation type="submission" date="2019-07" db="EMBL/GenBank/DDBJ databases">
        <authorList>
            <person name="Kim J."/>
        </authorList>
    </citation>
    <scope>NUCLEOTIDE SEQUENCE [LARGE SCALE GENOMIC DNA]</scope>
    <source>
        <strain evidence="2 3">G13</strain>
    </source>
</reference>
<dbReference type="Proteomes" id="UP000316330">
    <property type="component" value="Unassembled WGS sequence"/>
</dbReference>
<evidence type="ECO:0000313" key="2">
    <source>
        <dbReference type="EMBL" id="TVY03130.1"/>
    </source>
</evidence>
<proteinExistence type="predicted"/>
<dbReference type="GO" id="GO:0016757">
    <property type="term" value="F:glycosyltransferase activity"/>
    <property type="evidence" value="ECO:0007669"/>
    <property type="project" value="InterPro"/>
</dbReference>
<dbReference type="Pfam" id="PF00534">
    <property type="entry name" value="Glycos_transf_1"/>
    <property type="match status" value="1"/>
</dbReference>
<dbReference type="SUPFAM" id="SSF53756">
    <property type="entry name" value="UDP-Glycosyltransferase/glycogen phosphorylase"/>
    <property type="match status" value="1"/>
</dbReference>
<dbReference type="Gene3D" id="3.40.50.2000">
    <property type="entry name" value="Glycogen Phosphorylase B"/>
    <property type="match status" value="2"/>
</dbReference>
<dbReference type="EMBL" id="VNJJ01000002">
    <property type="protein sequence ID" value="TVY03130.1"/>
    <property type="molecule type" value="Genomic_DNA"/>
</dbReference>
<sequence>MSETEGDNAAPKTVLTLVPYFEPGYKAGGPITTIRNSVDHLFDKVKFMIVTSDRDLGDKHSYPLPLNRWIPGVPDRYYFSGRNGIKLIRIMRGTNFDVVYLNSFFSFQYSVLPVIWNKCFKVHLKRTVLAPRGEFSEGALSIKPLKKKIFIALAKWFGIYSDMIWQASSVQEEAEIVKVFGPKAMVIVAPDFPSSSKPGEGPVVKKLPKQCGSLRLVFLSRICKMKNLKFAISILRNVKGEVQFDIYGPIEDEPYWEECLTLIRELPDNIKVNYLGAVTPAKVKTVLGCYDLFFLPTLGEGFGHAIFEALQTGCPVVISDRTPWGEVARSGGGMVISLDKPEDFALSLQRYVNMDFEEHARASICALEFSSNYINNSELLNSHLSLFE</sequence>
<gene>
    <name evidence="2" type="ORF">FPZ45_04415</name>
</gene>
<organism evidence="2 3">
    <name type="scientific">Cohnella terricola</name>
    <dbReference type="NCBI Taxonomy" id="1289167"/>
    <lineage>
        <taxon>Bacteria</taxon>
        <taxon>Bacillati</taxon>
        <taxon>Bacillota</taxon>
        <taxon>Bacilli</taxon>
        <taxon>Bacillales</taxon>
        <taxon>Paenibacillaceae</taxon>
        <taxon>Cohnella</taxon>
    </lineage>
</organism>
<name>A0A559JTH6_9BACL</name>
<comment type="caution">
    <text evidence="2">The sequence shown here is derived from an EMBL/GenBank/DDBJ whole genome shotgun (WGS) entry which is preliminary data.</text>
</comment>